<proteinExistence type="predicted"/>
<keyword evidence="3" id="KW-1185">Reference proteome</keyword>
<feature type="domain" description="VioE" evidence="1">
    <location>
        <begin position="5"/>
        <end position="182"/>
    </location>
</feature>
<dbReference type="Gene3D" id="2.50.20.30">
    <property type="match status" value="1"/>
</dbReference>
<dbReference type="NCBIfam" id="TIGR03650">
    <property type="entry name" value="violacein_E"/>
    <property type="match status" value="1"/>
</dbReference>
<gene>
    <name evidence="2" type="ORF">DFP86_10332</name>
</gene>
<dbReference type="Pfam" id="PF18234">
    <property type="entry name" value="VioE"/>
    <property type="match status" value="1"/>
</dbReference>
<dbReference type="InterPro" id="IPR019902">
    <property type="entry name" value="Violacein_biosynth_enz_VioE"/>
</dbReference>
<dbReference type="RefSeq" id="WP_208108220.1">
    <property type="nucleotide sequence ID" value="NZ_SNZP01000003.1"/>
</dbReference>
<dbReference type="AlphaFoldDB" id="A0A4V3DVK8"/>
<protein>
    <submittedName>
        <fullName evidence="2">Violacein biosynthesis enzyme VioE</fullName>
    </submittedName>
</protein>
<dbReference type="EMBL" id="SNZP01000003">
    <property type="protein sequence ID" value="TDR81379.1"/>
    <property type="molecule type" value="Genomic_DNA"/>
</dbReference>
<comment type="caution">
    <text evidence="2">The sequence shown here is derived from an EMBL/GenBank/DDBJ whole genome shotgun (WGS) entry which is preliminary data.</text>
</comment>
<organism evidence="2 3">
    <name type="scientific">Paludibacterium purpuratum</name>
    <dbReference type="NCBI Taxonomy" id="1144873"/>
    <lineage>
        <taxon>Bacteria</taxon>
        <taxon>Pseudomonadati</taxon>
        <taxon>Pseudomonadota</taxon>
        <taxon>Betaproteobacteria</taxon>
        <taxon>Neisseriales</taxon>
        <taxon>Chromobacteriaceae</taxon>
        <taxon>Paludibacterium</taxon>
    </lineage>
</organism>
<dbReference type="Proteomes" id="UP000295611">
    <property type="component" value="Unassembled WGS sequence"/>
</dbReference>
<evidence type="ECO:0000313" key="3">
    <source>
        <dbReference type="Proteomes" id="UP000295611"/>
    </source>
</evidence>
<name>A0A4V3DVK8_9NEIS</name>
<evidence type="ECO:0000259" key="1">
    <source>
        <dbReference type="Pfam" id="PF18234"/>
    </source>
</evidence>
<accession>A0A4V3DVK8</accession>
<sequence>MTRIPPLLPQQWSSAYISYWSPMMPEDQISSGYCWFDYTRNLCRIDGLFNPWSERTTGYRLWMSETGNASARRTHKQKVAYGRDGVELSAQPLAEESALFEQLYLPQGVLREHRARHDGRHEVLGLVADAWTYQRPGKGPATLFLKADTDLLLRMVTGDADGHASVRDFPNLCTRSIPAWIFAADAAGRSDFA</sequence>
<evidence type="ECO:0000313" key="2">
    <source>
        <dbReference type="EMBL" id="TDR81379.1"/>
    </source>
</evidence>
<dbReference type="InterPro" id="IPR040857">
    <property type="entry name" value="VioE_dom"/>
</dbReference>
<dbReference type="InterPro" id="IPR038642">
    <property type="entry name" value="VioE_sf"/>
</dbReference>
<reference evidence="2 3" key="1">
    <citation type="submission" date="2019-03" db="EMBL/GenBank/DDBJ databases">
        <title>Genomic Encyclopedia of Type Strains, Phase III (KMG-III): the genomes of soil and plant-associated and newly described type strains.</title>
        <authorList>
            <person name="Whitman W."/>
        </authorList>
    </citation>
    <scope>NUCLEOTIDE SEQUENCE [LARGE SCALE GENOMIC DNA]</scope>
    <source>
        <strain evidence="2 3">CECT 8976</strain>
    </source>
</reference>